<dbReference type="PANTHER" id="PTHR42912:SF93">
    <property type="entry name" value="N6-ADENOSINE-METHYLTRANSFERASE TMT1A"/>
    <property type="match status" value="1"/>
</dbReference>
<organism evidence="2 3">
    <name type="scientific">Eutypa lata (strain UCR-EL1)</name>
    <name type="common">Grapevine dieback disease fungus</name>
    <name type="synonym">Eutypa armeniacae</name>
    <dbReference type="NCBI Taxonomy" id="1287681"/>
    <lineage>
        <taxon>Eukaryota</taxon>
        <taxon>Fungi</taxon>
        <taxon>Dikarya</taxon>
        <taxon>Ascomycota</taxon>
        <taxon>Pezizomycotina</taxon>
        <taxon>Sordariomycetes</taxon>
        <taxon>Xylariomycetidae</taxon>
        <taxon>Xylariales</taxon>
        <taxon>Diatrypaceae</taxon>
        <taxon>Eutypa</taxon>
    </lineage>
</organism>
<dbReference type="CDD" id="cd02440">
    <property type="entry name" value="AdoMet_MTases"/>
    <property type="match status" value="1"/>
</dbReference>
<evidence type="ECO:0000313" key="2">
    <source>
        <dbReference type="EMBL" id="EMR63291.1"/>
    </source>
</evidence>
<dbReference type="InterPro" id="IPR041698">
    <property type="entry name" value="Methyltransf_25"/>
</dbReference>
<dbReference type="Pfam" id="PF13649">
    <property type="entry name" value="Methyltransf_25"/>
    <property type="match status" value="1"/>
</dbReference>
<reference evidence="3" key="1">
    <citation type="journal article" date="2013" name="Genome Announc.">
        <title>Draft genome sequence of the grapevine dieback fungus Eutypa lata UCR-EL1.</title>
        <authorList>
            <person name="Blanco-Ulate B."/>
            <person name="Rolshausen P.E."/>
            <person name="Cantu D."/>
        </authorList>
    </citation>
    <scope>NUCLEOTIDE SEQUENCE [LARGE SCALE GENOMIC DNA]</scope>
    <source>
        <strain evidence="3">UCR-EL1</strain>
    </source>
</reference>
<protein>
    <submittedName>
        <fullName evidence="2">Putative methyltransferase protein</fullName>
    </submittedName>
</protein>
<dbReference type="OMA" id="GAMHWSG"/>
<dbReference type="InterPro" id="IPR029063">
    <property type="entry name" value="SAM-dependent_MTases_sf"/>
</dbReference>
<evidence type="ECO:0000313" key="3">
    <source>
        <dbReference type="Proteomes" id="UP000012174"/>
    </source>
</evidence>
<dbReference type="Gene3D" id="3.40.50.150">
    <property type="entry name" value="Vaccinia Virus protein VP39"/>
    <property type="match status" value="1"/>
</dbReference>
<dbReference type="OrthoDB" id="10004862at2759"/>
<dbReference type="KEGG" id="ela:UCREL1_9731"/>
<dbReference type="eggNOG" id="ENOG502SF8Y">
    <property type="taxonomic scope" value="Eukaryota"/>
</dbReference>
<keyword evidence="2" id="KW-0489">Methyltransferase</keyword>
<gene>
    <name evidence="2" type="ORF">UCREL1_9731</name>
</gene>
<dbReference type="Proteomes" id="UP000012174">
    <property type="component" value="Unassembled WGS sequence"/>
</dbReference>
<name>M7T0C1_EUTLA</name>
<evidence type="ECO:0000259" key="1">
    <source>
        <dbReference type="Pfam" id="PF13649"/>
    </source>
</evidence>
<dbReference type="SUPFAM" id="SSF53335">
    <property type="entry name" value="S-adenosyl-L-methionine-dependent methyltransferases"/>
    <property type="match status" value="1"/>
</dbReference>
<dbReference type="GO" id="GO:0032259">
    <property type="term" value="P:methylation"/>
    <property type="evidence" value="ECO:0007669"/>
    <property type="project" value="UniProtKB-KW"/>
</dbReference>
<feature type="domain" description="Methyltransferase" evidence="1">
    <location>
        <begin position="58"/>
        <end position="159"/>
    </location>
</feature>
<sequence length="230" mass="25775">MATPIVPQDLKARLKTAYDAIAPKYNEWTIPHSEQRMKYLSKLIALLPLSDPSRSFHVLELGCGCGLPVTQKLLSYPNISVTANDLSSTQIELARSNLLGNPEDMAATRLVLKEGDMAALSFPDVSFDAVLGFYSIIHLPLTEQSELLQKISRWLKPGGLFLANFAANEMEGHVMDQWLDDKNGWMFWSGWGEKETLKLVREVGLEVLVAEVQHDVVDDASFLWTMAKKR</sequence>
<proteinExistence type="predicted"/>
<dbReference type="GO" id="GO:0008168">
    <property type="term" value="F:methyltransferase activity"/>
    <property type="evidence" value="ECO:0007669"/>
    <property type="project" value="UniProtKB-KW"/>
</dbReference>
<dbReference type="InterPro" id="IPR050508">
    <property type="entry name" value="Methyltransf_Superfamily"/>
</dbReference>
<dbReference type="HOGENOM" id="CLU_060397_2_0_1"/>
<dbReference type="PANTHER" id="PTHR42912">
    <property type="entry name" value="METHYLTRANSFERASE"/>
    <property type="match status" value="1"/>
</dbReference>
<keyword evidence="3" id="KW-1185">Reference proteome</keyword>
<keyword evidence="2" id="KW-0808">Transferase</keyword>
<accession>M7T0C1</accession>
<dbReference type="AlphaFoldDB" id="M7T0C1"/>
<dbReference type="EMBL" id="KB707241">
    <property type="protein sequence ID" value="EMR63291.1"/>
    <property type="molecule type" value="Genomic_DNA"/>
</dbReference>